<feature type="compositionally biased region" description="Polar residues" evidence="1">
    <location>
        <begin position="128"/>
        <end position="153"/>
    </location>
</feature>
<dbReference type="InterPro" id="IPR036779">
    <property type="entry name" value="LysM_dom_sf"/>
</dbReference>
<dbReference type="Pfam" id="PF01476">
    <property type="entry name" value="LysM"/>
    <property type="match status" value="1"/>
</dbReference>
<proteinExistence type="predicted"/>
<sequence length="596" mass="64241">MSSRTSSTTAQSSTLRPRAPRLISGLDDEAPATLTPMARHASPLPSPFESREPSPMPSTRLPRTASSQTVRPAKSMSRLAPDRAQSPATLSAFFGDSWSAIQGMASDLLTPATGNSKAGASPRRRKPSINSTSTRNTSAPPKQWGVPTTTSSPAIGVGSHEERESLVRAEKRRQLMNATPEHNTIGHYKRRSSEDGPSASAPPENGHDRDALVYVHHVKPDDTLAGITIKYNIHPSALRRANRMWPNDRIQARKTILLPVDQCAVKGTRLNGSEDLYQLTQENNPFPTSIEEVKTPVPTGRKRNESVSTNGDRPSSSSCRSSYDPEATWEHDAWVLLPNSKQPTEIARSSRRNLAFFPPARRKSQSYSDIDTPSASLDLNRSVIHENPLDSPKQEVPQRPRGTRRLSNAGNAYFPSYLAGPGGVGTMGKNVKSPGPAQDGLNKMFASHLPNVAPPPNQSNLYLPDIPTYSDDPSPFTPGLTHAQSPSINIENVGAAVEGWMRKMAAKASTSREPQSGRGVASRGGPSGIDDLIEMAEGFEIGEDEEDEEQHRGRQGSENNGRPGMSSSASFAHAAALKDRARSGTSAGAGKRGKDD</sequence>
<dbReference type="SUPFAM" id="SSF54106">
    <property type="entry name" value="LysM domain"/>
    <property type="match status" value="1"/>
</dbReference>
<dbReference type="Gene3D" id="3.10.350.10">
    <property type="entry name" value="LysM domain"/>
    <property type="match status" value="1"/>
</dbReference>
<dbReference type="Proteomes" id="UP000030706">
    <property type="component" value="Unassembled WGS sequence"/>
</dbReference>
<evidence type="ECO:0000313" key="4">
    <source>
        <dbReference type="Proteomes" id="UP000030706"/>
    </source>
</evidence>
<feature type="region of interest" description="Disordered" evidence="1">
    <location>
        <begin position="280"/>
        <end position="324"/>
    </location>
</feature>
<keyword evidence="4" id="KW-1185">Reference proteome</keyword>
<dbReference type="PROSITE" id="PS51782">
    <property type="entry name" value="LYSM"/>
    <property type="match status" value="1"/>
</dbReference>
<feature type="compositionally biased region" description="Basic and acidic residues" evidence="1">
    <location>
        <begin position="159"/>
        <end position="173"/>
    </location>
</feature>
<protein>
    <recommendedName>
        <fullName evidence="2">LysM domain-containing protein</fullName>
    </recommendedName>
</protein>
<feature type="compositionally biased region" description="Low complexity" evidence="1">
    <location>
        <begin position="566"/>
        <end position="575"/>
    </location>
</feature>
<dbReference type="InterPro" id="IPR018392">
    <property type="entry name" value="LysM"/>
</dbReference>
<dbReference type="STRING" id="1043002.A0A074XW95"/>
<dbReference type="EMBL" id="KL584976">
    <property type="protein sequence ID" value="KEQ87904.1"/>
    <property type="molecule type" value="Genomic_DNA"/>
</dbReference>
<dbReference type="GeneID" id="40747195"/>
<dbReference type="OrthoDB" id="2192830at2759"/>
<feature type="region of interest" description="Disordered" evidence="1">
    <location>
        <begin position="1"/>
        <end position="86"/>
    </location>
</feature>
<evidence type="ECO:0000256" key="1">
    <source>
        <dbReference type="SAM" id="MobiDB-lite"/>
    </source>
</evidence>
<dbReference type="RefSeq" id="XP_029764091.1">
    <property type="nucleotide sequence ID" value="XM_029904889.1"/>
</dbReference>
<feature type="region of interest" description="Disordered" evidence="1">
    <location>
        <begin position="385"/>
        <end position="409"/>
    </location>
</feature>
<feature type="region of interest" description="Disordered" evidence="1">
    <location>
        <begin position="109"/>
        <end position="208"/>
    </location>
</feature>
<dbReference type="SMART" id="SM00257">
    <property type="entry name" value="LysM"/>
    <property type="match status" value="1"/>
</dbReference>
<dbReference type="HOGENOM" id="CLU_015384_1_1_1"/>
<organism evidence="3 4">
    <name type="scientific">Aureobasidium pullulans EXF-150</name>
    <dbReference type="NCBI Taxonomy" id="1043002"/>
    <lineage>
        <taxon>Eukaryota</taxon>
        <taxon>Fungi</taxon>
        <taxon>Dikarya</taxon>
        <taxon>Ascomycota</taxon>
        <taxon>Pezizomycotina</taxon>
        <taxon>Dothideomycetes</taxon>
        <taxon>Dothideomycetidae</taxon>
        <taxon>Dothideales</taxon>
        <taxon>Saccotheciaceae</taxon>
        <taxon>Aureobasidium</taxon>
    </lineage>
</organism>
<dbReference type="CDD" id="cd00118">
    <property type="entry name" value="LysM"/>
    <property type="match status" value="1"/>
</dbReference>
<name>A0A074XW95_AURPU</name>
<dbReference type="PANTHER" id="PTHR20932">
    <property type="entry name" value="LYSM AND PUTATIVE PEPTIDOGLYCAN-BINDING DOMAIN-CONTAINING PROTEIN"/>
    <property type="match status" value="1"/>
</dbReference>
<feature type="domain" description="LysM" evidence="2">
    <location>
        <begin position="214"/>
        <end position="258"/>
    </location>
</feature>
<gene>
    <name evidence="3" type="ORF">M438DRAFT_343026</name>
</gene>
<dbReference type="InterPro" id="IPR045030">
    <property type="entry name" value="LYSM1-4"/>
</dbReference>
<evidence type="ECO:0000259" key="2">
    <source>
        <dbReference type="PROSITE" id="PS51782"/>
    </source>
</evidence>
<evidence type="ECO:0000313" key="3">
    <source>
        <dbReference type="EMBL" id="KEQ87904.1"/>
    </source>
</evidence>
<reference evidence="3 4" key="1">
    <citation type="journal article" date="2014" name="BMC Genomics">
        <title>Genome sequencing of four Aureobasidium pullulans varieties: biotechnological potential, stress tolerance, and description of new species.</title>
        <authorList>
            <person name="Gostin Ar C."/>
            <person name="Ohm R.A."/>
            <person name="Kogej T."/>
            <person name="Sonjak S."/>
            <person name="Turk M."/>
            <person name="Zajc J."/>
            <person name="Zalar P."/>
            <person name="Grube M."/>
            <person name="Sun H."/>
            <person name="Han J."/>
            <person name="Sharma A."/>
            <person name="Chiniquy J."/>
            <person name="Ngan C.Y."/>
            <person name="Lipzen A."/>
            <person name="Barry K."/>
            <person name="Grigoriev I.V."/>
            <person name="Gunde-Cimerman N."/>
        </authorList>
    </citation>
    <scope>NUCLEOTIDE SEQUENCE [LARGE SCALE GENOMIC DNA]</scope>
    <source>
        <strain evidence="3 4">EXF-150</strain>
    </source>
</reference>
<dbReference type="AlphaFoldDB" id="A0A074XW95"/>
<feature type="compositionally biased region" description="Low complexity" evidence="1">
    <location>
        <begin position="1"/>
        <end position="14"/>
    </location>
</feature>
<feature type="compositionally biased region" description="Basic and acidic residues" evidence="1">
    <location>
        <begin position="385"/>
        <end position="398"/>
    </location>
</feature>
<accession>A0A074XW95</accession>
<feature type="region of interest" description="Disordered" evidence="1">
    <location>
        <begin position="504"/>
        <end position="596"/>
    </location>
</feature>
<dbReference type="PANTHER" id="PTHR20932:SF8">
    <property type="entry name" value="LD22649P"/>
    <property type="match status" value="1"/>
</dbReference>